<evidence type="ECO:0000313" key="11">
    <source>
        <dbReference type="EMBL" id="ARD22183.1"/>
    </source>
</evidence>
<evidence type="ECO:0000256" key="6">
    <source>
        <dbReference type="ARBA" id="ARBA00022967"/>
    </source>
</evidence>
<evidence type="ECO:0000256" key="5">
    <source>
        <dbReference type="ARBA" id="ARBA00022692"/>
    </source>
</evidence>
<feature type="transmembrane region" description="Helical" evidence="10">
    <location>
        <begin position="295"/>
        <end position="313"/>
    </location>
</feature>
<keyword evidence="12" id="KW-1185">Reference proteome</keyword>
<reference evidence="11 12" key="1">
    <citation type="submission" date="2017-03" db="EMBL/GenBank/DDBJ databases">
        <title>Genome sequencing of Shewanella japonica KCTC 22435.</title>
        <authorList>
            <person name="Kim K.M."/>
        </authorList>
    </citation>
    <scope>NUCLEOTIDE SEQUENCE [LARGE SCALE GENOMIC DNA]</scope>
    <source>
        <strain evidence="11 12">KCTC 22435</strain>
    </source>
</reference>
<name>A0ABN4YDM1_9GAMM</name>
<keyword evidence="10" id="KW-1003">Cell membrane</keyword>
<keyword evidence="6 10" id="KW-1278">Translocase</keyword>
<dbReference type="EMBL" id="CP020472">
    <property type="protein sequence ID" value="ARD22183.1"/>
    <property type="molecule type" value="Genomic_DNA"/>
</dbReference>
<dbReference type="PANTHER" id="PTHR30578:SF0">
    <property type="entry name" value="ION-TRANSLOCATING OXIDOREDUCTASE COMPLEX SUBUNIT D"/>
    <property type="match status" value="1"/>
</dbReference>
<dbReference type="Proteomes" id="UP000191820">
    <property type="component" value="Chromosome"/>
</dbReference>
<keyword evidence="10" id="KW-0997">Cell inner membrane</keyword>
<keyword evidence="5 10" id="KW-0812">Transmembrane</keyword>
<feature type="transmembrane region" description="Helical" evidence="10">
    <location>
        <begin position="213"/>
        <end position="231"/>
    </location>
</feature>
<keyword evidence="7 10" id="KW-0249">Electron transport</keyword>
<evidence type="ECO:0000256" key="7">
    <source>
        <dbReference type="ARBA" id="ARBA00022982"/>
    </source>
</evidence>
<protein>
    <recommendedName>
        <fullName evidence="10">Ion-translocating oxidoreductase complex subunit D</fullName>
        <ecNumber evidence="10">7.-.-.-</ecNumber>
    </recommendedName>
    <alternativeName>
        <fullName evidence="10">Rnf electron transport complex subunit D</fullName>
    </alternativeName>
</protein>
<gene>
    <name evidence="10" type="primary">rnfD</name>
    <name evidence="11" type="ORF">SJ2017_1880</name>
</gene>
<feature type="transmembrane region" description="Helical" evidence="10">
    <location>
        <begin position="44"/>
        <end position="61"/>
    </location>
</feature>
<keyword evidence="8 10" id="KW-1133">Transmembrane helix</keyword>
<feature type="transmembrane region" description="Helical" evidence="10">
    <location>
        <begin position="264"/>
        <end position="283"/>
    </location>
</feature>
<comment type="function">
    <text evidence="10">Part of a membrane-bound complex that couples electron transfer with translocation of ions across the membrane.</text>
</comment>
<dbReference type="InterPro" id="IPR004338">
    <property type="entry name" value="NqrB/RnfD"/>
</dbReference>
<feature type="transmembrane region" description="Helical" evidence="10">
    <location>
        <begin position="319"/>
        <end position="338"/>
    </location>
</feature>
<feature type="transmembrane region" description="Helical" evidence="10">
    <location>
        <begin position="73"/>
        <end position="89"/>
    </location>
</feature>
<organism evidence="11 12">
    <name type="scientific">Shewanella japonica</name>
    <dbReference type="NCBI Taxonomy" id="93973"/>
    <lineage>
        <taxon>Bacteria</taxon>
        <taxon>Pseudomonadati</taxon>
        <taxon>Pseudomonadota</taxon>
        <taxon>Gammaproteobacteria</taxon>
        <taxon>Alteromonadales</taxon>
        <taxon>Shewanellaceae</taxon>
        <taxon>Shewanella</taxon>
    </lineage>
</organism>
<evidence type="ECO:0000256" key="4">
    <source>
        <dbReference type="ARBA" id="ARBA00022643"/>
    </source>
</evidence>
<keyword evidence="3 10" id="KW-0285">Flavoprotein</keyword>
<dbReference type="HAMAP" id="MF_00462">
    <property type="entry name" value="RsxD_RnfD"/>
    <property type="match status" value="1"/>
</dbReference>
<keyword evidence="1 10" id="KW-0813">Transport</keyword>
<proteinExistence type="inferred from homology"/>
<feature type="transmembrane region" description="Helical" evidence="10">
    <location>
        <begin position="238"/>
        <end position="258"/>
    </location>
</feature>
<evidence type="ECO:0000256" key="8">
    <source>
        <dbReference type="ARBA" id="ARBA00022989"/>
    </source>
</evidence>
<comment type="cofactor">
    <cofactor evidence="10">
        <name>FMN</name>
        <dbReference type="ChEBI" id="CHEBI:58210"/>
    </cofactor>
</comment>
<dbReference type="PANTHER" id="PTHR30578">
    <property type="entry name" value="ELECTRON TRANSPORT COMPLEX PROTEIN RNFD"/>
    <property type="match status" value="1"/>
</dbReference>
<evidence type="ECO:0000256" key="3">
    <source>
        <dbReference type="ARBA" id="ARBA00022630"/>
    </source>
</evidence>
<evidence type="ECO:0000313" key="12">
    <source>
        <dbReference type="Proteomes" id="UP000191820"/>
    </source>
</evidence>
<dbReference type="InterPro" id="IPR011303">
    <property type="entry name" value="RnfD_bac"/>
</dbReference>
<evidence type="ECO:0000256" key="2">
    <source>
        <dbReference type="ARBA" id="ARBA00022553"/>
    </source>
</evidence>
<comment type="subunit">
    <text evidence="10">The complex is composed of six subunits: RnfA, RnfB, RnfC, RnfD, RnfE and RnfG.</text>
</comment>
<dbReference type="RefSeq" id="WP_080915605.1">
    <property type="nucleotide sequence ID" value="NZ_CP020472.1"/>
</dbReference>
<keyword evidence="9 10" id="KW-0472">Membrane</keyword>
<evidence type="ECO:0000256" key="9">
    <source>
        <dbReference type="ARBA" id="ARBA00023136"/>
    </source>
</evidence>
<comment type="similarity">
    <text evidence="10">Belongs to the NqrB/RnfD family.</text>
</comment>
<dbReference type="EC" id="7.-.-.-" evidence="10"/>
<evidence type="ECO:0000256" key="1">
    <source>
        <dbReference type="ARBA" id="ARBA00022448"/>
    </source>
</evidence>
<dbReference type="NCBIfam" id="NF002011">
    <property type="entry name" value="PRK00816.1"/>
    <property type="match status" value="1"/>
</dbReference>
<dbReference type="NCBIfam" id="TIGR01946">
    <property type="entry name" value="rnfD"/>
    <property type="match status" value="1"/>
</dbReference>
<feature type="modified residue" description="FMN phosphoryl threonine" evidence="10">
    <location>
        <position position="184"/>
    </location>
</feature>
<evidence type="ECO:0000256" key="10">
    <source>
        <dbReference type="HAMAP-Rule" id="MF_00462"/>
    </source>
</evidence>
<comment type="subcellular location">
    <subcellularLocation>
        <location evidence="10">Cell inner membrane</location>
        <topology evidence="10">Multi-pass membrane protein</topology>
    </subcellularLocation>
</comment>
<dbReference type="Pfam" id="PF03116">
    <property type="entry name" value="NQR2_RnfD_RnfE"/>
    <property type="match status" value="1"/>
</dbReference>
<keyword evidence="4 10" id="KW-0288">FMN</keyword>
<accession>A0ABN4YDM1</accession>
<keyword evidence="2 10" id="KW-0597">Phosphoprotein</keyword>
<sequence length="349" mass="37701">MAFKIASSPHVSTNLQTNKVMQRVALCLIPGIAAQVYFFGMGTLVQILIAVLVSLSAEAAVMKLRNKSIKSALSDNSALVTALLIAVAIPPLTPWWMTVIGCLFAIVIVKHLYGGLGNNIFNPAMAAYVLLLVSFPLQMTNWVAPAELTANHVGIIAALSQIFEISPASLDYFKITVDGHTMATPLDTFKTDLSMGMTSTESLQRNVFDGMTGIGWFWVNMAYLLGGLVMLKLKVIRWHISSAILLSIFICSGFAFLLNPDTHASPILHLFSGGTMLCAFFIATDPVTAATSPKGRLLFGAIIGVLIFVIRTYGGYPDAVAFAVLLANMCAPFIDYYIRPRSYGHRAGN</sequence>